<dbReference type="InterPro" id="IPR038537">
    <property type="entry name" value="TatT_sf"/>
</dbReference>
<dbReference type="EMBL" id="UINC01000533">
    <property type="protein sequence ID" value="SUZ56980.1"/>
    <property type="molecule type" value="Genomic_DNA"/>
</dbReference>
<protein>
    <submittedName>
        <fullName evidence="1">Uncharacterized protein</fullName>
    </submittedName>
</protein>
<accession>A0A381NQY8</accession>
<evidence type="ECO:0000313" key="1">
    <source>
        <dbReference type="EMBL" id="SUZ56980.1"/>
    </source>
</evidence>
<name>A0A381NQY8_9ZZZZ</name>
<reference evidence="1" key="1">
    <citation type="submission" date="2018-05" db="EMBL/GenBank/DDBJ databases">
        <authorList>
            <person name="Lanie J.A."/>
            <person name="Ng W.-L."/>
            <person name="Kazmierczak K.M."/>
            <person name="Andrzejewski T.M."/>
            <person name="Davidsen T.M."/>
            <person name="Wayne K.J."/>
            <person name="Tettelin H."/>
            <person name="Glass J.I."/>
            <person name="Rusch D."/>
            <person name="Podicherti R."/>
            <person name="Tsui H.-C.T."/>
            <person name="Winkler M.E."/>
        </authorList>
    </citation>
    <scope>NUCLEOTIDE SEQUENCE</scope>
</reference>
<sequence>MTLINRQTAKILFLVLTAQFWLHCAGTGQQVNAVEKNVDYLIEQGKLHWANRNDSLSLFYAEHFISLAYEKRSEDFNLAILYSQVLYTQALFSASSARIKDSLFQIGADISKKATLTHPDFQSIYQVAQGDSTFRLLSAIADAPQNIVPGLYWWATNQAYYLYTKPVIERLNNRELLEVIMHRINSLNPGYHFGGPYRFFGTLYTRLPGVDISQSKKYFEQALTHHPEYLGNAVQMAEYYHQKKGNREFFHQQLSEVIATDLYNQSEILPENILYQDRARYLLAIEATLFE</sequence>
<proteinExistence type="predicted"/>
<gene>
    <name evidence="1" type="ORF">METZ01_LOCUS9834</name>
</gene>
<dbReference type="InterPro" id="IPR031823">
    <property type="entry name" value="TatT"/>
</dbReference>
<dbReference type="Pfam" id="PF16811">
    <property type="entry name" value="TAtT"/>
    <property type="match status" value="1"/>
</dbReference>
<organism evidence="1">
    <name type="scientific">marine metagenome</name>
    <dbReference type="NCBI Taxonomy" id="408172"/>
    <lineage>
        <taxon>unclassified sequences</taxon>
        <taxon>metagenomes</taxon>
        <taxon>ecological metagenomes</taxon>
    </lineage>
</organism>
<dbReference type="AlphaFoldDB" id="A0A381NQY8"/>
<dbReference type="Gene3D" id="1.25.40.920">
    <property type="entry name" value="TRAP transporter T-component"/>
    <property type="match status" value="1"/>
</dbReference>